<dbReference type="Proteomes" id="UP000291084">
    <property type="component" value="Chromosome 2"/>
</dbReference>
<reference evidence="2 3" key="1">
    <citation type="journal article" date="2015" name="Sci. Rep.">
        <title>The power of single molecule real-time sequencing technology in the de novo assembly of a eukaryotic genome.</title>
        <authorList>
            <person name="Sakai H."/>
            <person name="Naito K."/>
            <person name="Ogiso-Tanaka E."/>
            <person name="Takahashi Y."/>
            <person name="Iseki K."/>
            <person name="Muto C."/>
            <person name="Satou K."/>
            <person name="Teruya K."/>
            <person name="Shiroma A."/>
            <person name="Shimoji M."/>
            <person name="Hirano T."/>
            <person name="Itoh T."/>
            <person name="Kaga A."/>
            <person name="Tomooka N."/>
        </authorList>
    </citation>
    <scope>NUCLEOTIDE SEQUENCE [LARGE SCALE GENOMIC DNA]</scope>
    <source>
        <strain evidence="3">cv. Shumari</strain>
    </source>
</reference>
<accession>A0A0S3R9V8</accession>
<keyword evidence="3" id="KW-1185">Reference proteome</keyword>
<feature type="compositionally biased region" description="Polar residues" evidence="1">
    <location>
        <begin position="41"/>
        <end position="51"/>
    </location>
</feature>
<sequence length="76" mass="8445">TPPTPHGGVSGLERGRSEASSMLSEVPDYLFGLDNSDDTPTRPTTQGSTRSPRQRFRFRSGFSLPDCFPPRLFPYL</sequence>
<evidence type="ECO:0000256" key="1">
    <source>
        <dbReference type="SAM" id="MobiDB-lite"/>
    </source>
</evidence>
<proteinExistence type="predicted"/>
<evidence type="ECO:0000313" key="3">
    <source>
        <dbReference type="Proteomes" id="UP000291084"/>
    </source>
</evidence>
<name>A0A0S3R9V8_PHAAN</name>
<gene>
    <name evidence="2" type="primary">Vigan.02G005500</name>
    <name evidence="2" type="ORF">VIGAN_02005500</name>
</gene>
<dbReference type="EMBL" id="AP015035">
    <property type="protein sequence ID" value="BAT77476.1"/>
    <property type="molecule type" value="Genomic_DNA"/>
</dbReference>
<protein>
    <submittedName>
        <fullName evidence="2">Uncharacterized protein</fullName>
    </submittedName>
</protein>
<dbReference type="AlphaFoldDB" id="A0A0S3R9V8"/>
<evidence type="ECO:0000313" key="2">
    <source>
        <dbReference type="EMBL" id="BAT77476.1"/>
    </source>
</evidence>
<feature type="non-terminal residue" evidence="2">
    <location>
        <position position="1"/>
    </location>
</feature>
<organism evidence="2 3">
    <name type="scientific">Vigna angularis var. angularis</name>
    <dbReference type="NCBI Taxonomy" id="157739"/>
    <lineage>
        <taxon>Eukaryota</taxon>
        <taxon>Viridiplantae</taxon>
        <taxon>Streptophyta</taxon>
        <taxon>Embryophyta</taxon>
        <taxon>Tracheophyta</taxon>
        <taxon>Spermatophyta</taxon>
        <taxon>Magnoliopsida</taxon>
        <taxon>eudicotyledons</taxon>
        <taxon>Gunneridae</taxon>
        <taxon>Pentapetalae</taxon>
        <taxon>rosids</taxon>
        <taxon>fabids</taxon>
        <taxon>Fabales</taxon>
        <taxon>Fabaceae</taxon>
        <taxon>Papilionoideae</taxon>
        <taxon>50 kb inversion clade</taxon>
        <taxon>NPAAA clade</taxon>
        <taxon>indigoferoid/millettioid clade</taxon>
        <taxon>Phaseoleae</taxon>
        <taxon>Vigna</taxon>
    </lineage>
</organism>
<feature type="region of interest" description="Disordered" evidence="1">
    <location>
        <begin position="1"/>
        <end position="56"/>
    </location>
</feature>